<dbReference type="AlphaFoldDB" id="E1ZD46"/>
<name>E1ZD46_CHLVA</name>
<proteinExistence type="predicted"/>
<dbReference type="GeneID" id="17355582"/>
<dbReference type="KEGG" id="cvr:CHLNCDRAFT_144839"/>
<dbReference type="CDD" id="cd00055">
    <property type="entry name" value="EGF_Lam"/>
    <property type="match status" value="1"/>
</dbReference>
<organism evidence="6">
    <name type="scientific">Chlorella variabilis</name>
    <name type="common">Green alga</name>
    <dbReference type="NCBI Taxonomy" id="554065"/>
    <lineage>
        <taxon>Eukaryota</taxon>
        <taxon>Viridiplantae</taxon>
        <taxon>Chlorophyta</taxon>
        <taxon>core chlorophytes</taxon>
        <taxon>Trebouxiophyceae</taxon>
        <taxon>Chlorellales</taxon>
        <taxon>Chlorellaceae</taxon>
        <taxon>Chlorella clade</taxon>
        <taxon>Chlorella</taxon>
    </lineage>
</organism>
<feature type="domain" description="Laminin EGF-like" evidence="4">
    <location>
        <begin position="53"/>
        <end position="80"/>
    </location>
</feature>
<keyword evidence="6" id="KW-1185">Reference proteome</keyword>
<dbReference type="PROSITE" id="PS00022">
    <property type="entry name" value="EGF_1"/>
    <property type="match status" value="1"/>
</dbReference>
<gene>
    <name evidence="5" type="ORF">CHLNCDRAFT_144839</name>
</gene>
<dbReference type="Pfam" id="PF07974">
    <property type="entry name" value="EGF_2"/>
    <property type="match status" value="1"/>
</dbReference>
<dbReference type="Proteomes" id="UP000008141">
    <property type="component" value="Unassembled WGS sequence"/>
</dbReference>
<dbReference type="InterPro" id="IPR000742">
    <property type="entry name" value="EGF"/>
</dbReference>
<evidence type="ECO:0008006" key="7">
    <source>
        <dbReference type="Google" id="ProtNLM"/>
    </source>
</evidence>
<keyword evidence="1" id="KW-1015">Disulfide bond</keyword>
<evidence type="ECO:0000256" key="1">
    <source>
        <dbReference type="ARBA" id="ARBA00023157"/>
    </source>
</evidence>
<dbReference type="OrthoDB" id="18487at2759"/>
<accession>E1ZD46</accession>
<evidence type="ECO:0000313" key="6">
    <source>
        <dbReference type="Proteomes" id="UP000008141"/>
    </source>
</evidence>
<feature type="transmembrane region" description="Helical" evidence="2">
    <location>
        <begin position="167"/>
        <end position="193"/>
    </location>
</feature>
<keyword evidence="2" id="KW-1133">Transmembrane helix</keyword>
<dbReference type="InParanoid" id="E1ZD46"/>
<dbReference type="RefSeq" id="XP_005848259.1">
    <property type="nucleotide sequence ID" value="XM_005848197.1"/>
</dbReference>
<evidence type="ECO:0000256" key="2">
    <source>
        <dbReference type="SAM" id="Phobius"/>
    </source>
</evidence>
<keyword evidence="2" id="KW-0812">Transmembrane</keyword>
<dbReference type="InterPro" id="IPR002049">
    <property type="entry name" value="LE_dom"/>
</dbReference>
<reference evidence="5 6" key="1">
    <citation type="journal article" date="2010" name="Plant Cell">
        <title>The Chlorella variabilis NC64A genome reveals adaptation to photosymbiosis, coevolution with viruses, and cryptic sex.</title>
        <authorList>
            <person name="Blanc G."/>
            <person name="Duncan G."/>
            <person name="Agarkova I."/>
            <person name="Borodovsky M."/>
            <person name="Gurnon J."/>
            <person name="Kuo A."/>
            <person name="Lindquist E."/>
            <person name="Lucas S."/>
            <person name="Pangilinan J."/>
            <person name="Polle J."/>
            <person name="Salamov A."/>
            <person name="Terry A."/>
            <person name="Yamada T."/>
            <person name="Dunigan D.D."/>
            <person name="Grigoriev I.V."/>
            <person name="Claverie J.M."/>
            <person name="Van Etten J.L."/>
        </authorList>
    </citation>
    <scope>NUCLEOTIDE SEQUENCE [LARGE SCALE GENOMIC DNA]</scope>
    <source>
        <strain evidence="5 6">NC64A</strain>
    </source>
</reference>
<sequence>MQIGERLAQLPGLPPSPSCIADCPLPWIQCPTSQGSAAFCSGRGSCLTPTGACLCFEGYAGDGCQRCAYGWSRHAPSGLCVRNMAVSIAPLTASEPEPLVRAMSDSSGASPFIANFYARTAPTRLTGRQLLAGPTAGAATGQLSYLAASEMLAAEGTERMVLSIPTWLIAGGVVCGMATLIVAAVALLISSLATSSSVLPL</sequence>
<evidence type="ECO:0000259" key="4">
    <source>
        <dbReference type="PROSITE" id="PS01248"/>
    </source>
</evidence>
<dbReference type="EMBL" id="GL433842">
    <property type="protein sequence ID" value="EFN56157.1"/>
    <property type="molecule type" value="Genomic_DNA"/>
</dbReference>
<dbReference type="InterPro" id="IPR013111">
    <property type="entry name" value="EGF_extracell"/>
</dbReference>
<keyword evidence="2" id="KW-0472">Membrane</keyword>
<dbReference type="PROSITE" id="PS01248">
    <property type="entry name" value="EGF_LAM_1"/>
    <property type="match status" value="1"/>
</dbReference>
<feature type="domain" description="EGF-like" evidence="3">
    <location>
        <begin position="53"/>
        <end position="64"/>
    </location>
</feature>
<protein>
    <recommendedName>
        <fullName evidence="7">EGF-like domain-containing protein</fullName>
    </recommendedName>
</protein>
<evidence type="ECO:0000259" key="3">
    <source>
        <dbReference type="PROSITE" id="PS00022"/>
    </source>
</evidence>
<evidence type="ECO:0000313" key="5">
    <source>
        <dbReference type="EMBL" id="EFN56157.1"/>
    </source>
</evidence>